<proteinExistence type="predicted"/>
<feature type="signal peptide" evidence="2">
    <location>
        <begin position="1"/>
        <end position="19"/>
    </location>
</feature>
<evidence type="ECO:0008006" key="5">
    <source>
        <dbReference type="Google" id="ProtNLM"/>
    </source>
</evidence>
<evidence type="ECO:0000256" key="2">
    <source>
        <dbReference type="SAM" id="SignalP"/>
    </source>
</evidence>
<dbReference type="AlphaFoldDB" id="A0A166MP99"/>
<comment type="caution">
    <text evidence="3">The sequence shown here is derived from an EMBL/GenBank/DDBJ whole genome shotgun (WGS) entry which is preliminary data.</text>
</comment>
<feature type="region of interest" description="Disordered" evidence="1">
    <location>
        <begin position="33"/>
        <end position="65"/>
    </location>
</feature>
<evidence type="ECO:0000313" key="4">
    <source>
        <dbReference type="Proteomes" id="UP000076552"/>
    </source>
</evidence>
<name>A0A166MP99_9PEZI</name>
<accession>A0A166MP99</accession>
<evidence type="ECO:0000313" key="3">
    <source>
        <dbReference type="EMBL" id="KZL64854.1"/>
    </source>
</evidence>
<keyword evidence="4" id="KW-1185">Reference proteome</keyword>
<reference evidence="3 4" key="1">
    <citation type="submission" date="2015-06" db="EMBL/GenBank/DDBJ databases">
        <title>Survival trade-offs in plant roots during colonization by closely related pathogenic and mutualistic fungi.</title>
        <authorList>
            <person name="Hacquard S."/>
            <person name="Kracher B."/>
            <person name="Hiruma K."/>
            <person name="Weinman A."/>
            <person name="Muench P."/>
            <person name="Garrido Oter R."/>
            <person name="Ver Loren van Themaat E."/>
            <person name="Dallerey J.-F."/>
            <person name="Damm U."/>
            <person name="Henrissat B."/>
            <person name="Lespinet O."/>
            <person name="Thon M."/>
            <person name="Kemen E."/>
            <person name="McHardy A.C."/>
            <person name="Schulze-Lefert P."/>
            <person name="O'Connell R.J."/>
        </authorList>
    </citation>
    <scope>NUCLEOTIDE SEQUENCE [LARGE SCALE GENOMIC DNA]</scope>
    <source>
        <strain evidence="3 4">0861</strain>
    </source>
</reference>
<evidence type="ECO:0000256" key="1">
    <source>
        <dbReference type="SAM" id="MobiDB-lite"/>
    </source>
</evidence>
<feature type="chain" id="PRO_5007877469" description="Small secreted protein" evidence="2">
    <location>
        <begin position="20"/>
        <end position="199"/>
    </location>
</feature>
<dbReference type="Proteomes" id="UP000076552">
    <property type="component" value="Unassembled WGS sequence"/>
</dbReference>
<feature type="compositionally biased region" description="Low complexity" evidence="1">
    <location>
        <begin position="48"/>
        <end position="63"/>
    </location>
</feature>
<dbReference type="STRING" id="708197.A0A166MP99"/>
<dbReference type="EMBL" id="LFIV01000252">
    <property type="protein sequence ID" value="KZL64854.1"/>
    <property type="molecule type" value="Genomic_DNA"/>
</dbReference>
<keyword evidence="2" id="KW-0732">Signal</keyword>
<gene>
    <name evidence="3" type="ORF">CT0861_05241</name>
</gene>
<sequence>MRYTQLILSLFLLFTFVIALPAPAPVEAVAAQDAADKTKKNGNKGKTTKGNTTKTKTNANGKKTAADSDKCVAAKKLANGIDKNIEAQKQELSDAAKLKGIVSKDKVDQKAFDDAKKQFLTTINKGIEIRKQNQQITFQDNAATAGLKKVADAQAKELQQAKDLKGNKNNLSAITKLETEFNGGIDQNKKNKQDALKGC</sequence>
<organism evidence="3 4">
    <name type="scientific">Colletotrichum tofieldiae</name>
    <dbReference type="NCBI Taxonomy" id="708197"/>
    <lineage>
        <taxon>Eukaryota</taxon>
        <taxon>Fungi</taxon>
        <taxon>Dikarya</taxon>
        <taxon>Ascomycota</taxon>
        <taxon>Pezizomycotina</taxon>
        <taxon>Sordariomycetes</taxon>
        <taxon>Hypocreomycetidae</taxon>
        <taxon>Glomerellales</taxon>
        <taxon>Glomerellaceae</taxon>
        <taxon>Colletotrichum</taxon>
        <taxon>Colletotrichum spaethianum species complex</taxon>
    </lineage>
</organism>
<protein>
    <recommendedName>
        <fullName evidence="5">Small secreted protein</fullName>
    </recommendedName>
</protein>